<feature type="compositionally biased region" description="Polar residues" evidence="1">
    <location>
        <begin position="8"/>
        <end position="17"/>
    </location>
</feature>
<comment type="caution">
    <text evidence="2">The sequence shown here is derived from an EMBL/GenBank/DDBJ whole genome shotgun (WGS) entry which is preliminary data.</text>
</comment>
<name>A0A835RXN2_VANPL</name>
<evidence type="ECO:0000313" key="2">
    <source>
        <dbReference type="EMBL" id="KAG0500465.1"/>
    </source>
</evidence>
<dbReference type="Proteomes" id="UP000639772">
    <property type="component" value="Chromosome 1"/>
</dbReference>
<protein>
    <submittedName>
        <fullName evidence="2">Uncharacterized protein</fullName>
    </submittedName>
</protein>
<reference evidence="2 3" key="1">
    <citation type="journal article" date="2020" name="Nat. Food">
        <title>A phased Vanilla planifolia genome enables genetic improvement of flavour and production.</title>
        <authorList>
            <person name="Hasing T."/>
            <person name="Tang H."/>
            <person name="Brym M."/>
            <person name="Khazi F."/>
            <person name="Huang T."/>
            <person name="Chambers A.H."/>
        </authorList>
    </citation>
    <scope>NUCLEOTIDE SEQUENCE [LARGE SCALE GENOMIC DNA]</scope>
    <source>
        <tissue evidence="2">Leaf</tissue>
    </source>
</reference>
<dbReference type="AlphaFoldDB" id="A0A835RXN2"/>
<organism evidence="2 3">
    <name type="scientific">Vanilla planifolia</name>
    <name type="common">Vanilla</name>
    <dbReference type="NCBI Taxonomy" id="51239"/>
    <lineage>
        <taxon>Eukaryota</taxon>
        <taxon>Viridiplantae</taxon>
        <taxon>Streptophyta</taxon>
        <taxon>Embryophyta</taxon>
        <taxon>Tracheophyta</taxon>
        <taxon>Spermatophyta</taxon>
        <taxon>Magnoliopsida</taxon>
        <taxon>Liliopsida</taxon>
        <taxon>Asparagales</taxon>
        <taxon>Orchidaceae</taxon>
        <taxon>Vanilloideae</taxon>
        <taxon>Vanilleae</taxon>
        <taxon>Vanilla</taxon>
    </lineage>
</organism>
<proteinExistence type="predicted"/>
<accession>A0A835RXN2</accession>
<evidence type="ECO:0000313" key="3">
    <source>
        <dbReference type="Proteomes" id="UP000639772"/>
    </source>
</evidence>
<sequence>MLEATLPVCTSASSPSTPRAHRSPPPQKPAIIALKVAASGFTPFPSSPPLLQLPPFLPAREERADQSSVDSGIETQIGVHCHLVLNLIARSTSPLLRERLVPSAKQNRGRETRVPNGDVRRDLPAFRRTVRTHHGATREVHEHV</sequence>
<gene>
    <name evidence="2" type="ORF">HPP92_000537</name>
</gene>
<feature type="region of interest" description="Disordered" evidence="1">
    <location>
        <begin position="1"/>
        <end position="28"/>
    </location>
</feature>
<evidence type="ECO:0000256" key="1">
    <source>
        <dbReference type="SAM" id="MobiDB-lite"/>
    </source>
</evidence>
<dbReference type="EMBL" id="JADCNM010000001">
    <property type="protein sequence ID" value="KAG0500465.1"/>
    <property type="molecule type" value="Genomic_DNA"/>
</dbReference>